<keyword evidence="5 8" id="KW-0378">Hydrolase</keyword>
<feature type="modified residue" description="N6-carboxylysine" evidence="7">
    <location>
        <position position="71"/>
    </location>
</feature>
<dbReference type="Gene3D" id="3.40.710.10">
    <property type="entry name" value="DD-peptidase/beta-lactamase superfamily"/>
    <property type="match status" value="1"/>
</dbReference>
<dbReference type="InterPro" id="IPR001460">
    <property type="entry name" value="PCN-bd_Tpept"/>
</dbReference>
<feature type="chain" id="PRO_5004261704" description="Beta-lactamase" evidence="9">
    <location>
        <begin position="20"/>
        <end position="472"/>
    </location>
</feature>
<evidence type="ECO:0000313" key="12">
    <source>
        <dbReference type="Proteomes" id="UP000001171"/>
    </source>
</evidence>
<dbReference type="KEGG" id="ilo:IL1808"/>
<feature type="domain" description="Penicillin-binding protein transpeptidase" evidence="10">
    <location>
        <begin position="38"/>
        <end position="253"/>
    </location>
</feature>
<dbReference type="PROSITE" id="PS00337">
    <property type="entry name" value="BETA_LACTAMASE_D"/>
    <property type="match status" value="1"/>
</dbReference>
<proteinExistence type="inferred from homology"/>
<dbReference type="AlphaFoldDB" id="Q5QWM3"/>
<evidence type="ECO:0000256" key="3">
    <source>
        <dbReference type="ARBA" id="ARBA00012865"/>
    </source>
</evidence>
<dbReference type="SUPFAM" id="SSF56601">
    <property type="entry name" value="beta-lactamase/transpeptidase-like"/>
    <property type="match status" value="1"/>
</dbReference>
<feature type="active site" description="Acyl-ester intermediate" evidence="7">
    <location>
        <position position="68"/>
    </location>
</feature>
<evidence type="ECO:0000256" key="7">
    <source>
        <dbReference type="PIRSR" id="PIRSR602137-50"/>
    </source>
</evidence>
<evidence type="ECO:0000256" key="9">
    <source>
        <dbReference type="SAM" id="SignalP"/>
    </source>
</evidence>
<dbReference type="Pfam" id="PF00905">
    <property type="entry name" value="Transpeptidase"/>
    <property type="match status" value="1"/>
</dbReference>
<dbReference type="EMBL" id="AE017340">
    <property type="protein sequence ID" value="AAV82640.1"/>
    <property type="molecule type" value="Genomic_DNA"/>
</dbReference>
<organism evidence="11 12">
    <name type="scientific">Idiomarina loihiensis (strain ATCC BAA-735 / DSM 15497 / L2-TR)</name>
    <dbReference type="NCBI Taxonomy" id="283942"/>
    <lineage>
        <taxon>Bacteria</taxon>
        <taxon>Pseudomonadati</taxon>
        <taxon>Pseudomonadota</taxon>
        <taxon>Gammaproteobacteria</taxon>
        <taxon>Alteromonadales</taxon>
        <taxon>Idiomarinaceae</taxon>
        <taxon>Idiomarina</taxon>
    </lineage>
</organism>
<evidence type="ECO:0000256" key="8">
    <source>
        <dbReference type="RuleBase" id="RU361140"/>
    </source>
</evidence>
<evidence type="ECO:0000256" key="2">
    <source>
        <dbReference type="ARBA" id="ARBA00007898"/>
    </source>
</evidence>
<sequence>MKISLLVLFILSFAVPVCAETQERSDWGSVFEKYEAEGTIVVVDGRDSEQTTLVFDKERAAKRFSPASTFKIPHTLFALDAGVVQDEFEVFKWDGVERSFAGHNSDQNLRSAIRNSTVWVYQQFAEDIGAEKAKSYLKRIDYGNADPSDDVRNYWLDGQLAISANEQIAFLQRLYRNELPFAVEHQRLIKDLMIVEAERNWILRAKTGWEGRFGWWVGWVEWPEGSVFFALNIDTPNRMADLAKREKITREILTSIDALPSRTAEKNEVDSETTVAVVDTNLYLLGTFDGNTADKVISTLEAHPGVQRIVFTANGGSVNDRDTLRLGRYIRQKGLHTHLISNGVAASGGVSLFLAGVKRSVGQGAHVGVHSWAQCSDSAEASHCKPATDFPRHDTAHDLHRIYTDEMLGADDFYWFSIKSASHNSIHWLSRDELLEFQVVNNELEDTLEIPFADKFRKEYESTCHNCPRASD</sequence>
<name>Q5QWM3_IDILO</name>
<dbReference type="eggNOG" id="COG2602">
    <property type="taxonomic scope" value="Bacteria"/>
</dbReference>
<comment type="catalytic activity">
    <reaction evidence="1 8">
        <text>a beta-lactam + H2O = a substituted beta-amino acid</text>
        <dbReference type="Rhea" id="RHEA:20401"/>
        <dbReference type="ChEBI" id="CHEBI:15377"/>
        <dbReference type="ChEBI" id="CHEBI:35627"/>
        <dbReference type="ChEBI" id="CHEBI:140347"/>
        <dbReference type="EC" id="3.5.2.6"/>
    </reaction>
</comment>
<feature type="signal peptide" evidence="9">
    <location>
        <begin position="1"/>
        <end position="19"/>
    </location>
</feature>
<dbReference type="Proteomes" id="UP000001171">
    <property type="component" value="Chromosome"/>
</dbReference>
<dbReference type="OrthoDB" id="9762883at2"/>
<protein>
    <recommendedName>
        <fullName evidence="3 8">Beta-lactamase</fullName>
        <ecNumber evidence="3 8">3.5.2.6</ecNumber>
    </recommendedName>
</protein>
<evidence type="ECO:0000256" key="6">
    <source>
        <dbReference type="ARBA" id="ARBA00023251"/>
    </source>
</evidence>
<evidence type="ECO:0000313" key="11">
    <source>
        <dbReference type="EMBL" id="AAV82640.1"/>
    </source>
</evidence>
<dbReference type="InterPro" id="IPR002137">
    <property type="entry name" value="Beta-lactam_class-D_AS"/>
</dbReference>
<dbReference type="GO" id="GO:0008658">
    <property type="term" value="F:penicillin binding"/>
    <property type="evidence" value="ECO:0007669"/>
    <property type="project" value="InterPro"/>
</dbReference>
<dbReference type="STRING" id="283942.IL1808"/>
<evidence type="ECO:0000256" key="5">
    <source>
        <dbReference type="ARBA" id="ARBA00022801"/>
    </source>
</evidence>
<evidence type="ECO:0000259" key="10">
    <source>
        <dbReference type="Pfam" id="PF00905"/>
    </source>
</evidence>
<dbReference type="GO" id="GO:0046677">
    <property type="term" value="P:response to antibiotic"/>
    <property type="evidence" value="ECO:0007669"/>
    <property type="project" value="UniProtKB-UniRule"/>
</dbReference>
<accession>Q5QWM3</accession>
<dbReference type="InterPro" id="IPR012338">
    <property type="entry name" value="Beta-lactam/transpept-like"/>
</dbReference>
<dbReference type="GO" id="GO:0017001">
    <property type="term" value="P:antibiotic catabolic process"/>
    <property type="evidence" value="ECO:0007669"/>
    <property type="project" value="InterPro"/>
</dbReference>
<dbReference type="EC" id="3.5.2.6" evidence="3 8"/>
<evidence type="ECO:0000256" key="1">
    <source>
        <dbReference type="ARBA" id="ARBA00001526"/>
    </source>
</evidence>
<dbReference type="SUPFAM" id="SSF52096">
    <property type="entry name" value="ClpP/crotonase"/>
    <property type="match status" value="1"/>
</dbReference>
<gene>
    <name evidence="11" type="ordered locus">IL1808</name>
</gene>
<evidence type="ECO:0000256" key="4">
    <source>
        <dbReference type="ARBA" id="ARBA00022729"/>
    </source>
</evidence>
<keyword evidence="4 9" id="KW-0732">Signal</keyword>
<dbReference type="InterPro" id="IPR029045">
    <property type="entry name" value="ClpP/crotonase-like_dom_sf"/>
</dbReference>
<reference evidence="11 12" key="1">
    <citation type="journal article" date="2004" name="Proc. Natl. Acad. Sci. U.S.A.">
        <title>Genome sequence of the deep-sea gamma-proteobacterium Idiomarina loihiensis reveals amino acid fermentation as a source of carbon and energy.</title>
        <authorList>
            <person name="Hou S."/>
            <person name="Saw J.H."/>
            <person name="Lee K.S."/>
            <person name="Freitas T.A."/>
            <person name="Belisle C."/>
            <person name="Kawarabayasi Y."/>
            <person name="Donachie S.P."/>
            <person name="Pikina A."/>
            <person name="Galperin M.Y."/>
            <person name="Koonin E.V."/>
            <person name="Makarova K.S."/>
            <person name="Omelchenko M.V."/>
            <person name="Sorokin A."/>
            <person name="Wolf Y.I."/>
            <person name="Li Q.X."/>
            <person name="Keum Y.S."/>
            <person name="Campbell S."/>
            <person name="Denery J."/>
            <person name="Aizawa S."/>
            <person name="Shibata S."/>
            <person name="Malahoff A."/>
            <person name="Alam M."/>
        </authorList>
    </citation>
    <scope>NUCLEOTIDE SEQUENCE [LARGE SCALE GENOMIC DNA]</scope>
    <source>
        <strain evidence="12">ATCC BAA-735 / DSM 15497 / L2-TR</strain>
    </source>
</reference>
<comment type="similarity">
    <text evidence="2 8">Belongs to the class-D beta-lactamase family.</text>
</comment>
<dbReference type="Gene3D" id="3.90.226.10">
    <property type="entry name" value="2-enoyl-CoA Hydratase, Chain A, domain 1"/>
    <property type="match status" value="1"/>
</dbReference>
<dbReference type="eggNOG" id="COG3904">
    <property type="taxonomic scope" value="Bacteria"/>
</dbReference>
<dbReference type="HOGENOM" id="CLU_578438_0_0_6"/>
<keyword evidence="6 8" id="KW-0046">Antibiotic resistance</keyword>
<dbReference type="NCBIfam" id="NF012161">
    <property type="entry name" value="bla_class_D_main"/>
    <property type="match status" value="1"/>
</dbReference>
<dbReference type="GO" id="GO:0008800">
    <property type="term" value="F:beta-lactamase activity"/>
    <property type="evidence" value="ECO:0007669"/>
    <property type="project" value="UniProtKB-UniRule"/>
</dbReference>
<keyword evidence="12" id="KW-1185">Reference proteome</keyword>